<sequence length="117" mass="13493">MTWIVGLASNNLSVSANMHYDNEGQERSDNQERQEQRNNNNIAEQMLSTFFENLNYLEEQYGSNLVTVQDATDVYPILSQTNGGCPFDSRKFKMQQQEDKMPCYTPIVTIHDHITNP</sequence>
<name>A0AAD9DGQ8_9STRA</name>
<comment type="caution">
    <text evidence="1">The sequence shown here is derived from an EMBL/GenBank/DDBJ whole genome shotgun (WGS) entry which is preliminary data.</text>
</comment>
<dbReference type="Proteomes" id="UP001224775">
    <property type="component" value="Unassembled WGS sequence"/>
</dbReference>
<accession>A0AAD9DGQ8</accession>
<dbReference type="EMBL" id="JATAAI010000003">
    <property type="protein sequence ID" value="KAK1747146.1"/>
    <property type="molecule type" value="Genomic_DNA"/>
</dbReference>
<reference evidence="1" key="1">
    <citation type="submission" date="2023-06" db="EMBL/GenBank/DDBJ databases">
        <title>Survivors Of The Sea: Transcriptome response of Skeletonema marinoi to long-term dormancy.</title>
        <authorList>
            <person name="Pinder M.I.M."/>
            <person name="Kourtchenko O."/>
            <person name="Robertson E.K."/>
            <person name="Larsson T."/>
            <person name="Maumus F."/>
            <person name="Osuna-Cruz C.M."/>
            <person name="Vancaester E."/>
            <person name="Stenow R."/>
            <person name="Vandepoele K."/>
            <person name="Ploug H."/>
            <person name="Bruchert V."/>
            <person name="Godhe A."/>
            <person name="Topel M."/>
        </authorList>
    </citation>
    <scope>NUCLEOTIDE SEQUENCE</scope>
    <source>
        <strain evidence="1">R05AC</strain>
    </source>
</reference>
<proteinExistence type="predicted"/>
<organism evidence="1 2">
    <name type="scientific">Skeletonema marinoi</name>
    <dbReference type="NCBI Taxonomy" id="267567"/>
    <lineage>
        <taxon>Eukaryota</taxon>
        <taxon>Sar</taxon>
        <taxon>Stramenopiles</taxon>
        <taxon>Ochrophyta</taxon>
        <taxon>Bacillariophyta</taxon>
        <taxon>Coscinodiscophyceae</taxon>
        <taxon>Thalassiosirophycidae</taxon>
        <taxon>Thalassiosirales</taxon>
        <taxon>Skeletonemataceae</taxon>
        <taxon>Skeletonema</taxon>
        <taxon>Skeletonema marinoi-dohrnii complex</taxon>
    </lineage>
</organism>
<gene>
    <name evidence="1" type="ORF">QTG54_002490</name>
</gene>
<protein>
    <submittedName>
        <fullName evidence="1">Uncharacterized protein</fullName>
    </submittedName>
</protein>
<evidence type="ECO:0000313" key="1">
    <source>
        <dbReference type="EMBL" id="KAK1747146.1"/>
    </source>
</evidence>
<keyword evidence="2" id="KW-1185">Reference proteome</keyword>
<dbReference type="AlphaFoldDB" id="A0AAD9DGQ8"/>
<evidence type="ECO:0000313" key="2">
    <source>
        <dbReference type="Proteomes" id="UP001224775"/>
    </source>
</evidence>